<name>A0A6A7Y9H4_9HYPH</name>
<evidence type="ECO:0000313" key="1">
    <source>
        <dbReference type="EMBL" id="MQT15395.1"/>
    </source>
</evidence>
<sequence length="113" mass="11839">MMVGDPALLPAGYARAVSRGLDESGQRPALAALAVKLFPGGIQGFDLVPALHRVTAPTRLIWGLSDRIIPPIHAARAPGFAAVHRLDGIGHVPQLENPLLTARLIAETVRSAG</sequence>
<evidence type="ECO:0000313" key="2">
    <source>
        <dbReference type="Proteomes" id="UP000332515"/>
    </source>
</evidence>
<dbReference type="EMBL" id="VWNA01000003">
    <property type="protein sequence ID" value="MQT15395.1"/>
    <property type="molecule type" value="Genomic_DNA"/>
</dbReference>
<dbReference type="RefSeq" id="WP_153490550.1">
    <property type="nucleotide sequence ID" value="NZ_VWNA01000003.1"/>
</dbReference>
<evidence type="ECO:0008006" key="3">
    <source>
        <dbReference type="Google" id="ProtNLM"/>
    </source>
</evidence>
<dbReference type="SUPFAM" id="SSF53474">
    <property type="entry name" value="alpha/beta-Hydrolases"/>
    <property type="match status" value="1"/>
</dbReference>
<dbReference type="Proteomes" id="UP000332515">
    <property type="component" value="Unassembled WGS sequence"/>
</dbReference>
<protein>
    <recommendedName>
        <fullName evidence="3">Alpha/beta hydrolase</fullName>
    </recommendedName>
</protein>
<proteinExistence type="predicted"/>
<comment type="caution">
    <text evidence="1">The sequence shown here is derived from an EMBL/GenBank/DDBJ whole genome shotgun (WGS) entry which is preliminary data.</text>
</comment>
<dbReference type="InterPro" id="IPR029058">
    <property type="entry name" value="AB_hydrolase_fold"/>
</dbReference>
<organism evidence="1 2">
    <name type="scientific">Segnochrobactrum spirostomi</name>
    <dbReference type="NCBI Taxonomy" id="2608987"/>
    <lineage>
        <taxon>Bacteria</taxon>
        <taxon>Pseudomonadati</taxon>
        <taxon>Pseudomonadota</taxon>
        <taxon>Alphaproteobacteria</taxon>
        <taxon>Hyphomicrobiales</taxon>
        <taxon>Segnochrobactraceae</taxon>
        <taxon>Segnochrobactrum</taxon>
    </lineage>
</organism>
<dbReference type="AlphaFoldDB" id="A0A6A7Y9H4"/>
<dbReference type="Gene3D" id="3.40.50.1820">
    <property type="entry name" value="alpha/beta hydrolase"/>
    <property type="match status" value="1"/>
</dbReference>
<reference evidence="1 2" key="1">
    <citation type="submission" date="2019-09" db="EMBL/GenBank/DDBJ databases">
        <title>Segnochrobactrum spirostomi gen. nov., sp. nov., isolated from the ciliate Spirostomum cf. yagiui and description of a novel family, Segnochrobactraceae fam. nov. within the order Rhizobiales of the class Alphaproteobacteria.</title>
        <authorList>
            <person name="Akter S."/>
            <person name="Shazib S.U.A."/>
            <person name="Shin M.K."/>
        </authorList>
    </citation>
    <scope>NUCLEOTIDE SEQUENCE [LARGE SCALE GENOMIC DNA]</scope>
    <source>
        <strain evidence="1 2">Sp-1</strain>
    </source>
</reference>
<gene>
    <name evidence="1" type="ORF">F0357_22615</name>
</gene>
<accession>A0A6A7Y9H4</accession>
<keyword evidence="2" id="KW-1185">Reference proteome</keyword>